<dbReference type="PANTHER" id="PTHR35174:SF3">
    <property type="entry name" value="BLL7171 PROTEIN"/>
    <property type="match status" value="1"/>
</dbReference>
<protein>
    <submittedName>
        <fullName evidence="3">YciI family protein</fullName>
    </submittedName>
</protein>
<name>A0AAU7JZ15_9MICO</name>
<dbReference type="InterPro" id="IPR011008">
    <property type="entry name" value="Dimeric_a/b-barrel"/>
</dbReference>
<dbReference type="RefSeq" id="WP_406832567.1">
    <property type="nucleotide sequence ID" value="NZ_CP157483.1"/>
</dbReference>
<organism evidence="3">
    <name type="scientific">Pedococcus sp. KACC 23699</name>
    <dbReference type="NCBI Taxonomy" id="3149228"/>
    <lineage>
        <taxon>Bacteria</taxon>
        <taxon>Bacillati</taxon>
        <taxon>Actinomycetota</taxon>
        <taxon>Actinomycetes</taxon>
        <taxon>Micrococcales</taxon>
        <taxon>Intrasporangiaceae</taxon>
        <taxon>Pedococcus</taxon>
    </lineage>
</organism>
<comment type="similarity">
    <text evidence="1">Belongs to the YciI family.</text>
</comment>
<gene>
    <name evidence="3" type="ORF">ABEG17_07035</name>
</gene>
<dbReference type="InterPro" id="IPR005545">
    <property type="entry name" value="YCII"/>
</dbReference>
<proteinExistence type="inferred from homology"/>
<dbReference type="PANTHER" id="PTHR35174">
    <property type="entry name" value="BLL7171 PROTEIN-RELATED"/>
    <property type="match status" value="1"/>
</dbReference>
<accession>A0AAU7JZ15</accession>
<evidence type="ECO:0000313" key="3">
    <source>
        <dbReference type="EMBL" id="XBO45084.1"/>
    </source>
</evidence>
<dbReference type="EMBL" id="CP157483">
    <property type="protein sequence ID" value="XBO45084.1"/>
    <property type="molecule type" value="Genomic_DNA"/>
</dbReference>
<feature type="domain" description="YCII-related" evidence="2">
    <location>
        <begin position="20"/>
        <end position="113"/>
    </location>
</feature>
<dbReference type="Gene3D" id="3.30.70.1060">
    <property type="entry name" value="Dimeric alpha+beta barrel"/>
    <property type="match status" value="1"/>
</dbReference>
<dbReference type="SUPFAM" id="SSF54909">
    <property type="entry name" value="Dimeric alpha+beta barrel"/>
    <property type="match status" value="1"/>
</dbReference>
<dbReference type="Pfam" id="PF03795">
    <property type="entry name" value="YCII"/>
    <property type="match status" value="1"/>
</dbReference>
<dbReference type="AlphaFoldDB" id="A0AAU7JZ15"/>
<sequence>MTEYVVLIVGDADRWWTTMSVEQRTAGYAEYERFGAELTQRGHKITGGAELHASGEARSIPAGGGTPTDGPFAEVTEQVGGFYQVETDDLDDLVDCCQIIAALGDGIEVRRVVKPEDRPS</sequence>
<evidence type="ECO:0000259" key="2">
    <source>
        <dbReference type="Pfam" id="PF03795"/>
    </source>
</evidence>
<reference evidence="3" key="1">
    <citation type="submission" date="2024-05" db="EMBL/GenBank/DDBJ databases">
        <authorList>
            <person name="Kim S."/>
            <person name="Heo J."/>
            <person name="Choi H."/>
            <person name="Choi Y."/>
            <person name="Kwon S.-W."/>
            <person name="Kim Y."/>
        </authorList>
    </citation>
    <scope>NUCLEOTIDE SEQUENCE</scope>
    <source>
        <strain evidence="3">KACC 23699</strain>
    </source>
</reference>
<evidence type="ECO:0000256" key="1">
    <source>
        <dbReference type="ARBA" id="ARBA00007689"/>
    </source>
</evidence>